<evidence type="ECO:0000313" key="4">
    <source>
        <dbReference type="EMBL" id="XBH21615.1"/>
    </source>
</evidence>
<dbReference type="InterPro" id="IPR013491">
    <property type="entry name" value="Tape_meas_N"/>
</dbReference>
<protein>
    <submittedName>
        <fullName evidence="4">Tape measure protein</fullName>
    </submittedName>
</protein>
<keyword evidence="2" id="KW-0472">Membrane</keyword>
<gene>
    <name evidence="4" type="ORF">V5R04_15625</name>
</gene>
<dbReference type="NCBIfam" id="TIGR02675">
    <property type="entry name" value="tape_meas_nterm"/>
    <property type="match status" value="1"/>
</dbReference>
<feature type="transmembrane region" description="Helical" evidence="2">
    <location>
        <begin position="530"/>
        <end position="548"/>
    </location>
</feature>
<reference evidence="4" key="1">
    <citation type="submission" date="2024-02" db="EMBL/GenBank/DDBJ databases">
        <title>Tomenella chthoni gen. nov. sp. nov., a member of the family Jonesiaceae isolated from bat guano.</title>
        <authorList>
            <person name="Miller S.L."/>
            <person name="King J."/>
            <person name="Sankaranarayanan K."/>
            <person name="Lawson P.A."/>
        </authorList>
    </citation>
    <scope>NUCLEOTIDE SEQUENCE</scope>
    <source>
        <strain evidence="4">BS-20</strain>
    </source>
</reference>
<evidence type="ECO:0000256" key="2">
    <source>
        <dbReference type="SAM" id="Phobius"/>
    </source>
</evidence>
<keyword evidence="1" id="KW-0175">Coiled coil</keyword>
<accession>A0AAU7DWF7</accession>
<feature type="domain" description="Tape measure protein N-terminal" evidence="3">
    <location>
        <begin position="230"/>
        <end position="403"/>
    </location>
</feature>
<feature type="coiled-coil region" evidence="1">
    <location>
        <begin position="134"/>
        <end position="161"/>
    </location>
</feature>
<dbReference type="AlphaFoldDB" id="A0AAU7DWF7"/>
<evidence type="ECO:0000259" key="3">
    <source>
        <dbReference type="Pfam" id="PF20155"/>
    </source>
</evidence>
<keyword evidence="2" id="KW-0812">Transmembrane</keyword>
<proteinExistence type="predicted"/>
<dbReference type="EMBL" id="CP146203">
    <property type="protein sequence ID" value="XBH21615.1"/>
    <property type="molecule type" value="Genomic_DNA"/>
</dbReference>
<organism evidence="4">
    <name type="scientific">Jonesiaceae bacterium BS-20</name>
    <dbReference type="NCBI Taxonomy" id="3120821"/>
    <lineage>
        <taxon>Bacteria</taxon>
        <taxon>Bacillati</taxon>
        <taxon>Actinomycetota</taxon>
        <taxon>Actinomycetes</taxon>
        <taxon>Micrococcales</taxon>
        <taxon>Jonesiaceae</taxon>
    </lineage>
</organism>
<sequence>MAGDSIWLDVLPSLKGFGQALVSGTKKAGSDAGKSTGSAWSQAFKTAAGDGGAKAATDALIEQETRAKKAVKDAVREISQARSQQKEASARVVLAEEKLSDTVAKYGPDSAQAEAATLRLEAAREKQAGATYRAEAAEIQIREASNAAKVASEQLADAQGELNDETGKAPSLWARAKESMKSATEEGGRAEKVWGFVKDGFKNAGKAVGVGIAAVGAGIVAIGAKGIHGGLQRAMNIEDAQASLRGLGHDVDSIGQIMDNAMASVKGTSFGLGDAATIASTAVAAGIKPGEELERTLRLTANTAALARTGLDDMGSILNKVWTNGKVSTQELNQIADRGIPIWTNLAEHYGVSGSELQKMVSSGKVSATEFADVLENTVGNAAEEMGNTTRGAWANMMAALSRGGEKFLSNVFPMFKDGFTGLTELLDEIGPIVEEAGKTVGKWINDNVVPALKAAGKWVKESLIPAIQNLIGWVRDDLAPILEKVFKSIGTFIKEDALPALQSVGAFITDEAIPALKDLGGWLKDNKDWLLAIAVGVGSVAAAWGLWQVALTAWEIATKIGTGVQAAFNAVMNANPIMLVVTAVGALVAGLVYFFTQTETGKEIWAKFTGFLSDAWDSVTGALTVAWEAVQTGLKAGWDFIYAYIITPYVEYWKFVGSIFNAVKDGIVKAWDLMKTGLKIGWDWIKDKVFEPIKSGAQWVGDKFVLLKDNALAAWDRMKSNLKAGWDWISDKVFGPMKTGVEAIGTVFDKTKDFIGTAWDKIKAVAAKPVNFIIETVYTKGIKNVWDKIAGKIGLKLDLPTVPAIKMATGGVLPGYTPGKDVHHFDSPTAGRLSLSGGEAIMRPEFTRAMGGEAGIHRLNALARAGQLESQAFAGGGVWDRVKSGAKGAWNWTKGAAGATWDWTKNTAESVANFVSDPISAIAELIGKPVNDFLKTMAPGFVGDVLKQVPGKFLDGFGTWAKEKLFGRETEGGGGSGGPATPGMGWRAQSNIIKSMFPTARITSGFRPGAITATGIPSMHGKGRAVDIAPPSMAMFNRLLAAYPNSQQILYSPAGARQIVWNGRRGSTSGITKQMHYNHVHWAMANGGVLPNDLNFGTYDTGGVLPPGDTLVSNKTGKPELILNAQQIAQLSHPSEPLDLSDNTIDDLSKSIASKLGPMSRSTKEVNDAIDDSRILERME</sequence>
<feature type="coiled-coil region" evidence="1">
    <location>
        <begin position="71"/>
        <end position="98"/>
    </location>
</feature>
<dbReference type="Pfam" id="PF20155">
    <property type="entry name" value="TMP_3"/>
    <property type="match status" value="1"/>
</dbReference>
<evidence type="ECO:0000256" key="1">
    <source>
        <dbReference type="SAM" id="Coils"/>
    </source>
</evidence>
<feature type="transmembrane region" description="Helical" evidence="2">
    <location>
        <begin position="578"/>
        <end position="596"/>
    </location>
</feature>
<name>A0AAU7DWF7_9MICO</name>
<keyword evidence="2" id="KW-1133">Transmembrane helix</keyword>